<sequence>MTVLERFNEMSSKIFVGGQFRPSASTTVIDVIDPATEDRLGEIPETTEAEMEEIISVANNAQKAWSDRSPLDRSHVLHEVANKMSDMASTFAEAMTREMGKPYKESVDEVHWSVHNIRFYAEMGRGETGKVVGSAVEGQFHYTLKQPLGTCVLILPFNYPMVLLAWEASAALAAGNAVIIKPSQYTSLTTLLFAEAFSALPDGLFQVVTGEAPAGKFLVEHSGTHMVAFTGSVPVGVSVATKCGELMKRCLIENSGNDPFIVMPSAPMDIAARAAAFSAYMNCGQICVSAERFFVHEKIHDEFVERLIEETKKVRIGNGLDKVDMGPIVSSKERDRYEAVLHKAIDEGAEAAIGGGRLSEFNKGWFVEPTVLVDCNDKMSIFNNESFGPVAPICKVSSFEEAMEKANNSRYGLGANIYTRDLSESIRAAEQFQAGMVWVNAPLLDNDAGPFGGTKLSGMGRQLGAEGLETFRDTKTVMIDPDCQPQDFWWFPYPDNEMYKKDGS</sequence>
<evidence type="ECO:0000256" key="1">
    <source>
        <dbReference type="ARBA" id="ARBA00023002"/>
    </source>
</evidence>
<dbReference type="GO" id="GO:0016620">
    <property type="term" value="F:oxidoreductase activity, acting on the aldehyde or oxo group of donors, NAD or NADP as acceptor"/>
    <property type="evidence" value="ECO:0007669"/>
    <property type="project" value="InterPro"/>
</dbReference>
<dbReference type="Gene3D" id="3.40.605.10">
    <property type="entry name" value="Aldehyde Dehydrogenase, Chain A, domain 1"/>
    <property type="match status" value="1"/>
</dbReference>
<feature type="domain" description="Aldehyde dehydrogenase" evidence="2">
    <location>
        <begin position="22"/>
        <end position="477"/>
    </location>
</feature>
<protein>
    <recommendedName>
        <fullName evidence="2">Aldehyde dehydrogenase domain-containing protein</fullName>
    </recommendedName>
</protein>
<dbReference type="InterPro" id="IPR015590">
    <property type="entry name" value="Aldehyde_DH_dom"/>
</dbReference>
<organism evidence="3">
    <name type="scientific">marine metagenome</name>
    <dbReference type="NCBI Taxonomy" id="408172"/>
    <lineage>
        <taxon>unclassified sequences</taxon>
        <taxon>metagenomes</taxon>
        <taxon>ecological metagenomes</taxon>
    </lineage>
</organism>
<evidence type="ECO:0000313" key="3">
    <source>
        <dbReference type="EMBL" id="SVA54581.1"/>
    </source>
</evidence>
<dbReference type="SUPFAM" id="SSF53720">
    <property type="entry name" value="ALDH-like"/>
    <property type="match status" value="1"/>
</dbReference>
<evidence type="ECO:0000259" key="2">
    <source>
        <dbReference type="Pfam" id="PF00171"/>
    </source>
</evidence>
<dbReference type="EMBL" id="UINC01012506">
    <property type="protein sequence ID" value="SVA54581.1"/>
    <property type="molecule type" value="Genomic_DNA"/>
</dbReference>
<keyword evidence="1" id="KW-0560">Oxidoreductase</keyword>
<gene>
    <name evidence="3" type="ORF">METZ01_LOCUS107435</name>
</gene>
<name>A0A381WQL7_9ZZZZ</name>
<accession>A0A381WQL7</accession>
<dbReference type="InterPro" id="IPR016162">
    <property type="entry name" value="Ald_DH_N"/>
</dbReference>
<dbReference type="InterPro" id="IPR016161">
    <property type="entry name" value="Ald_DH/histidinol_DH"/>
</dbReference>
<proteinExistence type="predicted"/>
<dbReference type="Gene3D" id="3.40.309.10">
    <property type="entry name" value="Aldehyde Dehydrogenase, Chain A, domain 2"/>
    <property type="match status" value="1"/>
</dbReference>
<dbReference type="FunFam" id="3.40.309.10:FF:000009">
    <property type="entry name" value="Aldehyde dehydrogenase A"/>
    <property type="match status" value="1"/>
</dbReference>
<dbReference type="PANTHER" id="PTHR11699">
    <property type="entry name" value="ALDEHYDE DEHYDROGENASE-RELATED"/>
    <property type="match status" value="1"/>
</dbReference>
<dbReference type="AlphaFoldDB" id="A0A381WQL7"/>
<dbReference type="InterPro" id="IPR016163">
    <property type="entry name" value="Ald_DH_C"/>
</dbReference>
<dbReference type="Pfam" id="PF00171">
    <property type="entry name" value="Aldedh"/>
    <property type="match status" value="1"/>
</dbReference>
<reference evidence="3" key="1">
    <citation type="submission" date="2018-05" db="EMBL/GenBank/DDBJ databases">
        <authorList>
            <person name="Lanie J.A."/>
            <person name="Ng W.-L."/>
            <person name="Kazmierczak K.M."/>
            <person name="Andrzejewski T.M."/>
            <person name="Davidsen T.M."/>
            <person name="Wayne K.J."/>
            <person name="Tettelin H."/>
            <person name="Glass J.I."/>
            <person name="Rusch D."/>
            <person name="Podicherti R."/>
            <person name="Tsui H.-C.T."/>
            <person name="Winkler M.E."/>
        </authorList>
    </citation>
    <scope>NUCLEOTIDE SEQUENCE</scope>
</reference>